<feature type="domain" description="ABC transporter" evidence="4">
    <location>
        <begin position="2"/>
        <end position="214"/>
    </location>
</feature>
<reference evidence="5 6" key="1">
    <citation type="submission" date="2017-02" db="EMBL/GenBank/DDBJ databases">
        <authorList>
            <person name="Peterson S.W."/>
        </authorList>
    </citation>
    <scope>NUCLEOTIDE SEQUENCE [LARGE SCALE GENOMIC DNA]</scope>
    <source>
        <strain evidence="5 6">DSM 24412</strain>
    </source>
</reference>
<dbReference type="PANTHER" id="PTHR42939:SF1">
    <property type="entry name" value="ABC TRANSPORTER ATP-BINDING PROTEIN ALBC-RELATED"/>
    <property type="match status" value="1"/>
</dbReference>
<evidence type="ECO:0000256" key="3">
    <source>
        <dbReference type="ARBA" id="ARBA00022840"/>
    </source>
</evidence>
<proteinExistence type="predicted"/>
<keyword evidence="6" id="KW-1185">Reference proteome</keyword>
<dbReference type="AlphaFoldDB" id="A0A1T5HTN8"/>
<dbReference type="KEGG" id="asx:CDL62_09210"/>
<dbReference type="SMART" id="SM00382">
    <property type="entry name" value="AAA"/>
    <property type="match status" value="1"/>
</dbReference>
<evidence type="ECO:0000259" key="4">
    <source>
        <dbReference type="PROSITE" id="PS50893"/>
    </source>
</evidence>
<dbReference type="RefSeq" id="WP_079559007.1">
    <property type="nucleotide sequence ID" value="NZ_CP021904.1"/>
</dbReference>
<evidence type="ECO:0000313" key="5">
    <source>
        <dbReference type="EMBL" id="SKC24057.1"/>
    </source>
</evidence>
<keyword evidence="3 5" id="KW-0067">ATP-binding</keyword>
<dbReference type="InterPro" id="IPR003593">
    <property type="entry name" value="AAA+_ATPase"/>
</dbReference>
<dbReference type="GO" id="GO:0005524">
    <property type="term" value="F:ATP binding"/>
    <property type="evidence" value="ECO:0007669"/>
    <property type="project" value="UniProtKB-KW"/>
</dbReference>
<dbReference type="InterPro" id="IPR003439">
    <property type="entry name" value="ABC_transporter-like_ATP-bd"/>
</dbReference>
<dbReference type="GO" id="GO:0016887">
    <property type="term" value="F:ATP hydrolysis activity"/>
    <property type="evidence" value="ECO:0007669"/>
    <property type="project" value="InterPro"/>
</dbReference>
<evidence type="ECO:0000256" key="1">
    <source>
        <dbReference type="ARBA" id="ARBA00022448"/>
    </source>
</evidence>
<dbReference type="PROSITE" id="PS50893">
    <property type="entry name" value="ABC_TRANSPORTER_2"/>
    <property type="match status" value="1"/>
</dbReference>
<dbReference type="Gene3D" id="3.40.50.300">
    <property type="entry name" value="P-loop containing nucleotide triphosphate hydrolases"/>
    <property type="match status" value="1"/>
</dbReference>
<gene>
    <name evidence="5" type="ORF">SAMN03080601_03349</name>
</gene>
<dbReference type="STRING" id="889453.SAMN03080601_03349"/>
<evidence type="ECO:0000313" key="6">
    <source>
        <dbReference type="Proteomes" id="UP000191055"/>
    </source>
</evidence>
<name>A0A1T5HTN8_9BACT</name>
<keyword evidence="1" id="KW-0813">Transport</keyword>
<keyword evidence="2" id="KW-0547">Nucleotide-binding</keyword>
<dbReference type="Pfam" id="PF00005">
    <property type="entry name" value="ABC_tran"/>
    <property type="match status" value="1"/>
</dbReference>
<protein>
    <submittedName>
        <fullName evidence="5">ABC-2 type transport system ATP-binding protein</fullName>
    </submittedName>
</protein>
<dbReference type="Proteomes" id="UP000191055">
    <property type="component" value="Unassembled WGS sequence"/>
</dbReference>
<organism evidence="5 6">
    <name type="scientific">Alkalitalea saponilacus</name>
    <dbReference type="NCBI Taxonomy" id="889453"/>
    <lineage>
        <taxon>Bacteria</taxon>
        <taxon>Pseudomonadati</taxon>
        <taxon>Bacteroidota</taxon>
        <taxon>Bacteroidia</taxon>
        <taxon>Marinilabiliales</taxon>
        <taxon>Marinilabiliaceae</taxon>
        <taxon>Alkalitalea</taxon>
    </lineage>
</organism>
<dbReference type="OrthoDB" id="9808363at2"/>
<dbReference type="InterPro" id="IPR051782">
    <property type="entry name" value="ABC_Transporter_VariousFunc"/>
</dbReference>
<evidence type="ECO:0000256" key="2">
    <source>
        <dbReference type="ARBA" id="ARBA00022741"/>
    </source>
</evidence>
<dbReference type="SUPFAM" id="SSF52540">
    <property type="entry name" value="P-loop containing nucleoside triphosphate hydrolases"/>
    <property type="match status" value="1"/>
</dbReference>
<dbReference type="InterPro" id="IPR027417">
    <property type="entry name" value="P-loop_NTPase"/>
</dbReference>
<sequence length="219" mass="24677">MVKILNLYKTYPGTLVFEDFSYVFPQGINGLVGANGAGKTTLFNCIYGIESYKGSVIKPSYISYLPNELYFYPRVRAEEYLEFVCKLKGVSINRKKIDELNSHFKLPLKKYASDYSTGMKKKLGLISVYLVDSNLYLLDEPFNGLDLEGSIVCKQLIKAINKPDCTILVASHLLESLKGISSAIHHLKPGGSIAKYRSKDFEQLERDLTFLFSSESLKL</sequence>
<dbReference type="EMBL" id="FUYV01000027">
    <property type="protein sequence ID" value="SKC24057.1"/>
    <property type="molecule type" value="Genomic_DNA"/>
</dbReference>
<accession>A0A1T5HTN8</accession>
<dbReference type="PANTHER" id="PTHR42939">
    <property type="entry name" value="ABC TRANSPORTER ATP-BINDING PROTEIN ALBC-RELATED"/>
    <property type="match status" value="1"/>
</dbReference>